<name>A0A1G4MB13_LACFM</name>
<gene>
    <name evidence="4" type="ORF">LAFE_0D02520G</name>
</gene>
<evidence type="ECO:0000259" key="3">
    <source>
        <dbReference type="SMART" id="SM00806"/>
    </source>
</evidence>
<dbReference type="AlphaFoldDB" id="A0A1G4MB13"/>
<dbReference type="InterPro" id="IPR056279">
    <property type="entry name" value="Aip3p_Bud6_N"/>
</dbReference>
<feature type="compositionally biased region" description="Low complexity" evidence="2">
    <location>
        <begin position="145"/>
        <end position="154"/>
    </location>
</feature>
<dbReference type="GO" id="GO:0030010">
    <property type="term" value="P:establishment of cell polarity"/>
    <property type="evidence" value="ECO:0007669"/>
    <property type="project" value="TreeGrafter"/>
</dbReference>
<evidence type="ECO:0000256" key="2">
    <source>
        <dbReference type="SAM" id="MobiDB-lite"/>
    </source>
</evidence>
<dbReference type="InterPro" id="IPR022782">
    <property type="entry name" value="AIP3-like_C"/>
</dbReference>
<dbReference type="GO" id="GO:0005519">
    <property type="term" value="F:cytoskeletal regulatory protein binding"/>
    <property type="evidence" value="ECO:0007669"/>
    <property type="project" value="InterPro"/>
</dbReference>
<dbReference type="Proteomes" id="UP000190831">
    <property type="component" value="Chromosome D"/>
</dbReference>
<dbReference type="EMBL" id="LT598492">
    <property type="protein sequence ID" value="SCW00986.1"/>
    <property type="molecule type" value="Genomic_DNA"/>
</dbReference>
<keyword evidence="5" id="KW-1185">Reference proteome</keyword>
<evidence type="ECO:0000313" key="5">
    <source>
        <dbReference type="Proteomes" id="UP000190831"/>
    </source>
</evidence>
<dbReference type="SMART" id="SM00806">
    <property type="entry name" value="AIP3"/>
    <property type="match status" value="1"/>
</dbReference>
<dbReference type="STRING" id="4955.A0A1G4MB13"/>
<organism evidence="4 5">
    <name type="scientific">Lachancea fermentati</name>
    <name type="common">Zygosaccharomyces fermentati</name>
    <dbReference type="NCBI Taxonomy" id="4955"/>
    <lineage>
        <taxon>Eukaryota</taxon>
        <taxon>Fungi</taxon>
        <taxon>Dikarya</taxon>
        <taxon>Ascomycota</taxon>
        <taxon>Saccharomycotina</taxon>
        <taxon>Saccharomycetes</taxon>
        <taxon>Saccharomycetales</taxon>
        <taxon>Saccharomycetaceae</taxon>
        <taxon>Lachancea</taxon>
    </lineage>
</organism>
<dbReference type="PANTHER" id="PTHR22741:SF10">
    <property type="entry name" value="COILED-COIL DOMAIN-CONTAINING PROTEIN CG32809"/>
    <property type="match status" value="1"/>
</dbReference>
<feature type="compositionally biased region" description="Polar residues" evidence="2">
    <location>
        <begin position="187"/>
        <end position="204"/>
    </location>
</feature>
<feature type="region of interest" description="Disordered" evidence="2">
    <location>
        <begin position="140"/>
        <end position="208"/>
    </location>
</feature>
<feature type="compositionally biased region" description="Low complexity" evidence="2">
    <location>
        <begin position="11"/>
        <end position="23"/>
    </location>
</feature>
<dbReference type="Pfam" id="PF23153">
    <property type="entry name" value="Aip3p_Bud6_N"/>
    <property type="match status" value="1"/>
</dbReference>
<dbReference type="Gene3D" id="1.20.58.1540">
    <property type="entry name" value="Actin interacting protein 3, C-terminal domain"/>
    <property type="match status" value="1"/>
</dbReference>
<dbReference type="GO" id="GO:0005737">
    <property type="term" value="C:cytoplasm"/>
    <property type="evidence" value="ECO:0007669"/>
    <property type="project" value="TreeGrafter"/>
</dbReference>
<protein>
    <submittedName>
        <fullName evidence="4">LAFE_0D02520g1_1</fullName>
    </submittedName>
</protein>
<dbReference type="InterPro" id="IPR051825">
    <property type="entry name" value="SRCIN1"/>
</dbReference>
<keyword evidence="1" id="KW-0175">Coiled coil</keyword>
<feature type="region of interest" description="Disordered" evidence="2">
    <location>
        <begin position="1"/>
        <end position="23"/>
    </location>
</feature>
<evidence type="ECO:0000313" key="4">
    <source>
        <dbReference type="EMBL" id="SCW00986.1"/>
    </source>
</evidence>
<dbReference type="PANTHER" id="PTHR22741">
    <property type="entry name" value="P140CAP/SNIP-RELATED"/>
    <property type="match status" value="1"/>
</dbReference>
<accession>A0A1G4MB13</accession>
<dbReference type="OMA" id="RFSAYHM"/>
<evidence type="ECO:0000256" key="1">
    <source>
        <dbReference type="ARBA" id="ARBA00023054"/>
    </source>
</evidence>
<sequence>MSSVPGSIPGARRTSSARSSRTISSVESSVTKLLMSTKHLLQKLTQWSKSQASEKSVSDAYVQLGNDFKIVSKQFLHSGLDVSDLGDVPLDLRRVLEVALRESPSEETLDKYLPRIREIIVTLLDKLKVKQAMLKGLKLDQRKASTSNVSSTSSLGQNPAPLEQSRSKESDIIPVVPSASSERKPAATSTPTKSQNNHQLSVPKQRNETNDALMQLKKGNTLQRRASKRFSAYHMAKLAGQFPSDARTPVIDDTETFETDILPKIPSISNNPNTSISSESSKLDASKSHDTEIVLYLKLQGRVKKCLVTLPLTFNSLRLLFVEKFTYSPGTEVFPDIYIQDPGEQIPYELEESHLPYIQEKSIIQLHSESSNADISNQAVLQAFEKLKDDLTTRNSAIISQIRNLQLSGSSTNVQKSFNSTDFRSSEELHDIKHELSVLYQLQRTNRKSLEENISSILEKIKTFKSLSFHSSTTANRTYMEKSHTKLSEISDALLSKVDDLQDIIEALRKDVAERGSKPTKKKLETLSTELQDALTDLSKMEDYITIEKPNWKKIWESELDKVCEEQQFLTLQEDLAFDFKQDLDKVLETFELVKLCCEEQEKNPKKNRSNPIIPLAKPGTFGQIRDAVLMEVESLNPDHDGRLEAIERAEKLRQKERDYKDSDEFEEELGSFVENGSFKKAGGIEEIERIRKQKDEDNMRATFGIN</sequence>
<dbReference type="InterPro" id="IPR005613">
    <property type="entry name" value="AIP3_C"/>
</dbReference>
<dbReference type="OrthoDB" id="783096at2759"/>
<reference evidence="4 5" key="1">
    <citation type="submission" date="2016-03" db="EMBL/GenBank/DDBJ databases">
        <authorList>
            <person name="Devillers H."/>
        </authorList>
    </citation>
    <scope>NUCLEOTIDE SEQUENCE [LARGE SCALE GENOMIC DNA]</scope>
    <source>
        <strain evidence="4">CBS 6772</strain>
    </source>
</reference>
<dbReference type="Pfam" id="PF03915">
    <property type="entry name" value="AIP3"/>
    <property type="match status" value="1"/>
</dbReference>
<dbReference type="GO" id="GO:0051286">
    <property type="term" value="C:cell tip"/>
    <property type="evidence" value="ECO:0007669"/>
    <property type="project" value="TreeGrafter"/>
</dbReference>
<proteinExistence type="predicted"/>
<feature type="domain" description="Actin interacting protein 3 C-terminal" evidence="3">
    <location>
        <begin position="296"/>
        <end position="697"/>
    </location>
</feature>